<dbReference type="EMBL" id="WOCD01000005">
    <property type="protein sequence ID" value="MUH73226.1"/>
    <property type="molecule type" value="Genomic_DNA"/>
</dbReference>
<comment type="caution">
    <text evidence="1">The sequence shown here is derived from an EMBL/GenBank/DDBJ whole genome shotgun (WGS) entry which is preliminary data.</text>
</comment>
<protein>
    <submittedName>
        <fullName evidence="1">Uncharacterized protein</fullName>
    </submittedName>
</protein>
<keyword evidence="2" id="KW-1185">Reference proteome</keyword>
<dbReference type="AlphaFoldDB" id="A0A6N8F9P2"/>
<dbReference type="RefSeq" id="WP_155696425.1">
    <property type="nucleotide sequence ID" value="NZ_WOCD01000005.1"/>
</dbReference>
<accession>A0A6N8F9P2</accession>
<reference evidence="1 2" key="1">
    <citation type="submission" date="2019-11" db="EMBL/GenBank/DDBJ databases">
        <title>P. haliotis isolates from Z. marina roots.</title>
        <authorList>
            <person name="Cohen M."/>
            <person name="Jospin G."/>
            <person name="Eisen J.A."/>
            <person name="Coil D.A."/>
        </authorList>
    </citation>
    <scope>NUCLEOTIDE SEQUENCE [LARGE SCALE GENOMIC DNA]</scope>
    <source>
        <strain evidence="1 2">UCD-MCMsp1aY</strain>
    </source>
</reference>
<proteinExistence type="predicted"/>
<evidence type="ECO:0000313" key="2">
    <source>
        <dbReference type="Proteomes" id="UP000439994"/>
    </source>
</evidence>
<dbReference type="Proteomes" id="UP000439994">
    <property type="component" value="Unassembled WGS sequence"/>
</dbReference>
<evidence type="ECO:0000313" key="1">
    <source>
        <dbReference type="EMBL" id="MUH73226.1"/>
    </source>
</evidence>
<sequence length="48" mass="5515">MTEQISLCLNKARPSYAGLGVKALNMRDENNAKNHMRGYTRDYMSYSD</sequence>
<organism evidence="1 2">
    <name type="scientific">Psychrosphaera haliotis</name>
    <dbReference type="NCBI Taxonomy" id="555083"/>
    <lineage>
        <taxon>Bacteria</taxon>
        <taxon>Pseudomonadati</taxon>
        <taxon>Pseudomonadota</taxon>
        <taxon>Gammaproteobacteria</taxon>
        <taxon>Alteromonadales</taxon>
        <taxon>Pseudoalteromonadaceae</taxon>
        <taxon>Psychrosphaera</taxon>
    </lineage>
</organism>
<name>A0A6N8F9P2_9GAMM</name>
<gene>
    <name evidence="1" type="ORF">GNP35_12485</name>
</gene>